<feature type="transmembrane region" description="Helical" evidence="7">
    <location>
        <begin position="150"/>
        <end position="169"/>
    </location>
</feature>
<dbReference type="InterPro" id="IPR003593">
    <property type="entry name" value="AAA+_ATPase"/>
</dbReference>
<dbReference type="Gene3D" id="1.20.1560.10">
    <property type="entry name" value="ABC transporter type 1, transmembrane domain"/>
    <property type="match status" value="1"/>
</dbReference>
<dbReference type="InterPro" id="IPR003439">
    <property type="entry name" value="ABC_transporter-like_ATP-bd"/>
</dbReference>
<feature type="transmembrane region" description="Helical" evidence="7">
    <location>
        <begin position="21"/>
        <end position="42"/>
    </location>
</feature>
<dbReference type="GO" id="GO:0005524">
    <property type="term" value="F:ATP binding"/>
    <property type="evidence" value="ECO:0007669"/>
    <property type="project" value="UniProtKB-KW"/>
</dbReference>
<keyword evidence="5 7" id="KW-1133">Transmembrane helix</keyword>
<evidence type="ECO:0000256" key="6">
    <source>
        <dbReference type="ARBA" id="ARBA00023136"/>
    </source>
</evidence>
<evidence type="ECO:0000256" key="5">
    <source>
        <dbReference type="ARBA" id="ARBA00022989"/>
    </source>
</evidence>
<feature type="transmembrane region" description="Helical" evidence="7">
    <location>
        <begin position="237"/>
        <end position="257"/>
    </location>
</feature>
<evidence type="ECO:0000259" key="9">
    <source>
        <dbReference type="PROSITE" id="PS50929"/>
    </source>
</evidence>
<dbReference type="Pfam" id="PF00005">
    <property type="entry name" value="ABC_tran"/>
    <property type="match status" value="1"/>
</dbReference>
<keyword evidence="3" id="KW-0547">Nucleotide-binding</keyword>
<dbReference type="GO" id="GO:0015833">
    <property type="term" value="P:peptide transport"/>
    <property type="evidence" value="ECO:0007669"/>
    <property type="project" value="InterPro"/>
</dbReference>
<feature type="domain" description="ABC transmembrane type-1" evidence="9">
    <location>
        <begin position="51"/>
        <end position="253"/>
    </location>
</feature>
<evidence type="ECO:0000256" key="4">
    <source>
        <dbReference type="ARBA" id="ARBA00022840"/>
    </source>
</evidence>
<dbReference type="SUPFAM" id="SSF90123">
    <property type="entry name" value="ABC transporter transmembrane region"/>
    <property type="match status" value="1"/>
</dbReference>
<dbReference type="AlphaFoldDB" id="A0A484HHQ0"/>
<proteinExistence type="predicted"/>
<dbReference type="InterPro" id="IPR039421">
    <property type="entry name" value="Type_1_exporter"/>
</dbReference>
<accession>A0A484HHQ0</accession>
<dbReference type="PROSITE" id="PS50929">
    <property type="entry name" value="ABC_TM1F"/>
    <property type="match status" value="1"/>
</dbReference>
<name>A0A484HHQ0_9BACT</name>
<dbReference type="PANTHER" id="PTHR24221">
    <property type="entry name" value="ATP-BINDING CASSETTE SUB-FAMILY B"/>
    <property type="match status" value="1"/>
</dbReference>
<dbReference type="Gene3D" id="3.40.50.300">
    <property type="entry name" value="P-loop containing nucleotide triphosphate hydrolases"/>
    <property type="match status" value="1"/>
</dbReference>
<dbReference type="PANTHER" id="PTHR24221:SF654">
    <property type="entry name" value="ATP-BINDING CASSETTE SUB-FAMILY B MEMBER 6"/>
    <property type="match status" value="1"/>
</dbReference>
<dbReference type="EMBL" id="CAACVI010000005">
    <property type="protein sequence ID" value="VEN73190.1"/>
    <property type="molecule type" value="Genomic_DNA"/>
</dbReference>
<dbReference type="InterPro" id="IPR011527">
    <property type="entry name" value="ABC1_TM_dom"/>
</dbReference>
<protein>
    <submittedName>
        <fullName evidence="10">Peptide ABC transporter ATP-binding protein</fullName>
    </submittedName>
</protein>
<dbReference type="NCBIfam" id="TIGR01194">
    <property type="entry name" value="cyc_pep_trnsptr"/>
    <property type="match status" value="1"/>
</dbReference>
<gene>
    <name evidence="10" type="ORF">EPICR_130007</name>
</gene>
<sequence length="533" mass="60018">MIQDIILEKKGDLKGYLAAMGAYVFFDTACLIMVNTLMTNLLPEDRDFRHLLLFVLLLALMTRFYIISRKKMVSLLESVLSDIRGRTLEKVRRLNLESFEKTGTSRFYNAIALDARAISDMVDMLASCVESALLSVCVVVYLGAVQALSFFLVAGVFVLGSAIYAVQIIRFKTLIHKAREKEQEMFDSAGDLLDGFKELRLNREKSADFFSRDFREKTFLARLYRERAEKALVKSNVASGFFEFIVFVPILFVLPAFKDVPHSAVMITVAVLLFIPFYALKDTVPYIVRAWVSVERIVALGKDMEKMSVEQDDPAGAPPVKEFREIQYRGLGFSHTDSGGGILFSVFGIDLNLYPGEIVFITGGNGSGKSTLLKMLAGLYIPRSGKVEINGAEISSAAAVRSFFSPVFSDFHLFDRLYGLPDPDPGKVRKWLEIMEIDDKVRFEDGRFTPLDLSTGQKKRLALAVAVMEDRPVCLLDEWAAEQSPRFRKYFYESLLPMFKEMGKTVVAVTHDDMYFGAADRILKLDDGRLAET</sequence>
<dbReference type="GO" id="GO:0016887">
    <property type="term" value="F:ATP hydrolysis activity"/>
    <property type="evidence" value="ECO:0007669"/>
    <property type="project" value="InterPro"/>
</dbReference>
<keyword evidence="6 7" id="KW-0472">Membrane</keyword>
<feature type="domain" description="ABC transporter" evidence="8">
    <location>
        <begin position="326"/>
        <end position="533"/>
    </location>
</feature>
<dbReference type="InterPro" id="IPR027417">
    <property type="entry name" value="P-loop_NTPase"/>
</dbReference>
<dbReference type="PROSITE" id="PS50893">
    <property type="entry name" value="ABC_TRANSPORTER_2"/>
    <property type="match status" value="1"/>
</dbReference>
<dbReference type="GO" id="GO:0034040">
    <property type="term" value="F:ATPase-coupled lipid transmembrane transporter activity"/>
    <property type="evidence" value="ECO:0007669"/>
    <property type="project" value="TreeGrafter"/>
</dbReference>
<evidence type="ECO:0000256" key="1">
    <source>
        <dbReference type="ARBA" id="ARBA00004651"/>
    </source>
</evidence>
<evidence type="ECO:0000256" key="7">
    <source>
        <dbReference type="SAM" id="Phobius"/>
    </source>
</evidence>
<evidence type="ECO:0000313" key="10">
    <source>
        <dbReference type="EMBL" id="VEN73190.1"/>
    </source>
</evidence>
<organism evidence="10">
    <name type="scientific">uncultured Desulfobacteraceae bacterium</name>
    <dbReference type="NCBI Taxonomy" id="218296"/>
    <lineage>
        <taxon>Bacteria</taxon>
        <taxon>Pseudomonadati</taxon>
        <taxon>Thermodesulfobacteriota</taxon>
        <taxon>Desulfobacteria</taxon>
        <taxon>Desulfobacterales</taxon>
        <taxon>Desulfobacteraceae</taxon>
        <taxon>environmental samples</taxon>
    </lineage>
</organism>
<dbReference type="SUPFAM" id="SSF52540">
    <property type="entry name" value="P-loop containing nucleoside triphosphate hydrolases"/>
    <property type="match status" value="1"/>
</dbReference>
<keyword evidence="2 7" id="KW-0812">Transmembrane</keyword>
<dbReference type="GO" id="GO:1904680">
    <property type="term" value="F:peptide transmembrane transporter activity"/>
    <property type="evidence" value="ECO:0007669"/>
    <property type="project" value="InterPro"/>
</dbReference>
<dbReference type="GO" id="GO:0005886">
    <property type="term" value="C:plasma membrane"/>
    <property type="evidence" value="ECO:0007669"/>
    <property type="project" value="UniProtKB-SubCell"/>
</dbReference>
<feature type="transmembrane region" description="Helical" evidence="7">
    <location>
        <begin position="124"/>
        <end position="144"/>
    </location>
</feature>
<reference evidence="10" key="1">
    <citation type="submission" date="2019-01" db="EMBL/GenBank/DDBJ databases">
        <authorList>
            <consortium name="Genoscope - CEA"/>
            <person name="William W."/>
        </authorList>
    </citation>
    <scope>NUCLEOTIDE SEQUENCE</scope>
    <source>
        <strain evidence="10">CR-1</strain>
    </source>
</reference>
<dbReference type="GO" id="GO:0140359">
    <property type="term" value="F:ABC-type transporter activity"/>
    <property type="evidence" value="ECO:0007669"/>
    <property type="project" value="InterPro"/>
</dbReference>
<feature type="transmembrane region" description="Helical" evidence="7">
    <location>
        <begin position="48"/>
        <end position="66"/>
    </location>
</feature>
<feature type="transmembrane region" description="Helical" evidence="7">
    <location>
        <begin position="263"/>
        <end position="280"/>
    </location>
</feature>
<keyword evidence="4 10" id="KW-0067">ATP-binding</keyword>
<dbReference type="SMART" id="SM00382">
    <property type="entry name" value="AAA"/>
    <property type="match status" value="1"/>
</dbReference>
<dbReference type="InterPro" id="IPR005898">
    <property type="entry name" value="Cyc_pep_transpt_SyrD/YojI"/>
</dbReference>
<evidence type="ECO:0000256" key="3">
    <source>
        <dbReference type="ARBA" id="ARBA00022741"/>
    </source>
</evidence>
<comment type="subcellular location">
    <subcellularLocation>
        <location evidence="1">Cell membrane</location>
        <topology evidence="1">Multi-pass membrane protein</topology>
    </subcellularLocation>
</comment>
<evidence type="ECO:0000259" key="8">
    <source>
        <dbReference type="PROSITE" id="PS50893"/>
    </source>
</evidence>
<dbReference type="InterPro" id="IPR036640">
    <property type="entry name" value="ABC1_TM_sf"/>
</dbReference>
<evidence type="ECO:0000256" key="2">
    <source>
        <dbReference type="ARBA" id="ARBA00022692"/>
    </source>
</evidence>